<gene>
    <name evidence="2" type="ORF">CR513_05939</name>
</gene>
<evidence type="ECO:0000313" key="3">
    <source>
        <dbReference type="Proteomes" id="UP000257109"/>
    </source>
</evidence>
<dbReference type="AlphaFoldDB" id="A0A371I3V0"/>
<feature type="non-terminal residue" evidence="2">
    <location>
        <position position="55"/>
    </location>
</feature>
<dbReference type="InterPro" id="IPR007321">
    <property type="entry name" value="Transposase_28"/>
</dbReference>
<dbReference type="Pfam" id="PF04195">
    <property type="entry name" value="Transposase_28"/>
    <property type="match status" value="1"/>
</dbReference>
<dbReference type="EMBL" id="QJKJ01000994">
    <property type="protein sequence ID" value="RDY09673.1"/>
    <property type="molecule type" value="Genomic_DNA"/>
</dbReference>
<dbReference type="OrthoDB" id="687305at2759"/>
<evidence type="ECO:0000259" key="1">
    <source>
        <dbReference type="Pfam" id="PF04195"/>
    </source>
</evidence>
<proteinExistence type="predicted"/>
<dbReference type="Proteomes" id="UP000257109">
    <property type="component" value="Unassembled WGS sequence"/>
</dbReference>
<comment type="caution">
    <text evidence="2">The sequence shown here is derived from an EMBL/GenBank/DDBJ whole genome shotgun (WGS) entry which is preliminary data.</text>
</comment>
<reference evidence="2" key="1">
    <citation type="submission" date="2018-05" db="EMBL/GenBank/DDBJ databases">
        <title>Draft genome of Mucuna pruriens seed.</title>
        <authorList>
            <person name="Nnadi N.E."/>
            <person name="Vos R."/>
            <person name="Hasami M.H."/>
            <person name="Devisetty U.K."/>
            <person name="Aguiy J.C."/>
        </authorList>
    </citation>
    <scope>NUCLEOTIDE SEQUENCE [LARGE SCALE GENOMIC DNA]</scope>
    <source>
        <strain evidence="2">JCA_2017</strain>
    </source>
</reference>
<protein>
    <recommendedName>
        <fullName evidence="1">Transposase (putative) gypsy type domain-containing protein</fullName>
    </recommendedName>
</protein>
<feature type="domain" description="Transposase (putative) gypsy type" evidence="1">
    <location>
        <begin position="22"/>
        <end position="55"/>
    </location>
</feature>
<sequence length="55" mass="5924">MQQGKVKVTSSTCTRPPSKTWGVVLPFDCFAANVLQILEVAPSQLHPNGWAAISL</sequence>
<name>A0A371I3V0_MUCPR</name>
<organism evidence="2 3">
    <name type="scientific">Mucuna pruriens</name>
    <name type="common">Velvet bean</name>
    <name type="synonym">Dolichos pruriens</name>
    <dbReference type="NCBI Taxonomy" id="157652"/>
    <lineage>
        <taxon>Eukaryota</taxon>
        <taxon>Viridiplantae</taxon>
        <taxon>Streptophyta</taxon>
        <taxon>Embryophyta</taxon>
        <taxon>Tracheophyta</taxon>
        <taxon>Spermatophyta</taxon>
        <taxon>Magnoliopsida</taxon>
        <taxon>eudicotyledons</taxon>
        <taxon>Gunneridae</taxon>
        <taxon>Pentapetalae</taxon>
        <taxon>rosids</taxon>
        <taxon>fabids</taxon>
        <taxon>Fabales</taxon>
        <taxon>Fabaceae</taxon>
        <taxon>Papilionoideae</taxon>
        <taxon>50 kb inversion clade</taxon>
        <taxon>NPAAA clade</taxon>
        <taxon>indigoferoid/millettioid clade</taxon>
        <taxon>Phaseoleae</taxon>
        <taxon>Mucuna</taxon>
    </lineage>
</organism>
<accession>A0A371I3V0</accession>
<evidence type="ECO:0000313" key="2">
    <source>
        <dbReference type="EMBL" id="RDY09673.1"/>
    </source>
</evidence>
<keyword evidence="3" id="KW-1185">Reference proteome</keyword>